<sequence>MDPSWEVVRPPRETGWESADLDVINVPPHTEVLRGRLFAALLPQRRYHRLYIHELLHQLERQTGAGFIVEAEMTATVNKRNRPEPDLLVIRDRPEYEDLNIADFKAEDVTVVVEVESPATADVDRNIKPGVYAMGGIEWYVRVWRDETGNPWISVSRLENGEYREISSEQGVGTLDLDGRPVVLRLGQ</sequence>
<keyword evidence="2" id="KW-0378">Hydrolase</keyword>
<dbReference type="PANTHER" id="PTHR35400:SF3">
    <property type="entry name" value="SLL1072 PROTEIN"/>
    <property type="match status" value="1"/>
</dbReference>
<dbReference type="InterPro" id="IPR008538">
    <property type="entry name" value="Uma2"/>
</dbReference>
<evidence type="ECO:0000259" key="1">
    <source>
        <dbReference type="Pfam" id="PF05685"/>
    </source>
</evidence>
<name>A0ABV8TSC2_9ACTN</name>
<organism evidence="2 3">
    <name type="scientific">Salininema proteolyticum</name>
    <dbReference type="NCBI Taxonomy" id="1607685"/>
    <lineage>
        <taxon>Bacteria</taxon>
        <taxon>Bacillati</taxon>
        <taxon>Actinomycetota</taxon>
        <taxon>Actinomycetes</taxon>
        <taxon>Glycomycetales</taxon>
        <taxon>Glycomycetaceae</taxon>
        <taxon>Salininema</taxon>
    </lineage>
</organism>
<dbReference type="Gene3D" id="3.90.1570.10">
    <property type="entry name" value="tt1808, chain A"/>
    <property type="match status" value="1"/>
</dbReference>
<dbReference type="InterPro" id="IPR011335">
    <property type="entry name" value="Restrct_endonuc-II-like"/>
</dbReference>
<proteinExistence type="predicted"/>
<dbReference type="GO" id="GO:0004519">
    <property type="term" value="F:endonuclease activity"/>
    <property type="evidence" value="ECO:0007669"/>
    <property type="project" value="UniProtKB-KW"/>
</dbReference>
<evidence type="ECO:0000313" key="2">
    <source>
        <dbReference type="EMBL" id="MFC4333645.1"/>
    </source>
</evidence>
<dbReference type="SUPFAM" id="SSF52980">
    <property type="entry name" value="Restriction endonuclease-like"/>
    <property type="match status" value="1"/>
</dbReference>
<reference evidence="3" key="1">
    <citation type="journal article" date="2019" name="Int. J. Syst. Evol. Microbiol.">
        <title>The Global Catalogue of Microorganisms (GCM) 10K type strain sequencing project: providing services to taxonomists for standard genome sequencing and annotation.</title>
        <authorList>
            <consortium name="The Broad Institute Genomics Platform"/>
            <consortium name="The Broad Institute Genome Sequencing Center for Infectious Disease"/>
            <person name="Wu L."/>
            <person name="Ma J."/>
        </authorList>
    </citation>
    <scope>NUCLEOTIDE SEQUENCE [LARGE SCALE GENOMIC DNA]</scope>
    <source>
        <strain evidence="3">IBRC-M 10908</strain>
    </source>
</reference>
<keyword evidence="3" id="KW-1185">Reference proteome</keyword>
<accession>A0ABV8TSC2</accession>
<dbReference type="EMBL" id="JBHSDK010000001">
    <property type="protein sequence ID" value="MFC4333645.1"/>
    <property type="molecule type" value="Genomic_DNA"/>
</dbReference>
<evidence type="ECO:0000313" key="3">
    <source>
        <dbReference type="Proteomes" id="UP001595823"/>
    </source>
</evidence>
<dbReference type="PANTHER" id="PTHR35400">
    <property type="entry name" value="SLR1083 PROTEIN"/>
    <property type="match status" value="1"/>
</dbReference>
<comment type="caution">
    <text evidence="2">The sequence shown here is derived from an EMBL/GenBank/DDBJ whole genome shotgun (WGS) entry which is preliminary data.</text>
</comment>
<keyword evidence="2" id="KW-0255">Endonuclease</keyword>
<dbReference type="RefSeq" id="WP_380617559.1">
    <property type="nucleotide sequence ID" value="NZ_JBHSDK010000001.1"/>
</dbReference>
<dbReference type="Pfam" id="PF05685">
    <property type="entry name" value="Uma2"/>
    <property type="match status" value="1"/>
</dbReference>
<keyword evidence="2" id="KW-0540">Nuclease</keyword>
<dbReference type="Proteomes" id="UP001595823">
    <property type="component" value="Unassembled WGS sequence"/>
</dbReference>
<feature type="domain" description="Putative restriction endonuclease" evidence="1">
    <location>
        <begin position="26"/>
        <end position="177"/>
    </location>
</feature>
<gene>
    <name evidence="2" type="ORF">ACFPET_00325</name>
</gene>
<protein>
    <submittedName>
        <fullName evidence="2">Uma2 family endonuclease</fullName>
    </submittedName>
</protein>
<dbReference type="InterPro" id="IPR012296">
    <property type="entry name" value="Nuclease_put_TT1808"/>
</dbReference>